<gene>
    <name evidence="2" type="ORF">HMPREF0554_0039</name>
</gene>
<name>D0GPK5_9FUSO</name>
<dbReference type="Pfam" id="PF00359">
    <property type="entry name" value="PTS_EIIA_2"/>
    <property type="match status" value="1"/>
</dbReference>
<evidence type="ECO:0000259" key="1">
    <source>
        <dbReference type="PROSITE" id="PS51094"/>
    </source>
</evidence>
<dbReference type="InterPro" id="IPR002178">
    <property type="entry name" value="PTS_EIIA_type-2_dom"/>
</dbReference>
<proteinExistence type="predicted"/>
<dbReference type="GO" id="GO:0016740">
    <property type="term" value="F:transferase activity"/>
    <property type="evidence" value="ECO:0007669"/>
    <property type="project" value="UniProtKB-KW"/>
</dbReference>
<dbReference type="PANTHER" id="PTHR47738:SF3">
    <property type="entry name" value="PHOSPHOTRANSFERASE SYSTEM MANNITOL_FRUCTOSE-SPECIFIC IIA DOMAIN CONTAINING PROTEIN"/>
    <property type="match status" value="1"/>
</dbReference>
<sequence length="154" mass="17623">MSEQIKFSKELILRKKEETGQDEILLEMAELLKNKGFVKETYGEALLQREKEYPTGLETGETNVAIPHVDIKHVNSAAIAVGILEKPIEFHKMEEPEKSVNVGIIIMLALDKPHAHIDMLGKIIEMIKNKEVLKDIINEKNEENNYKIISKYLL</sequence>
<dbReference type="PROSITE" id="PS51094">
    <property type="entry name" value="PTS_EIIA_TYPE_2"/>
    <property type="match status" value="1"/>
</dbReference>
<dbReference type="AlphaFoldDB" id="D0GPK5"/>
<dbReference type="InterPro" id="IPR051541">
    <property type="entry name" value="PTS_SugarTrans_NitroReg"/>
</dbReference>
<dbReference type="Proteomes" id="UP000004226">
    <property type="component" value="Unassembled WGS sequence"/>
</dbReference>
<dbReference type="RefSeq" id="WP_006808409.1">
    <property type="nucleotide sequence ID" value="NZ_ADAD01000195.1"/>
</dbReference>
<feature type="domain" description="PTS EIIA type-2" evidence="1">
    <location>
        <begin position="5"/>
        <end position="152"/>
    </location>
</feature>
<organism evidence="2 3">
    <name type="scientific">Pseudoleptotrichia goodfellowii F0264</name>
    <dbReference type="NCBI Taxonomy" id="596323"/>
    <lineage>
        <taxon>Bacteria</taxon>
        <taxon>Fusobacteriati</taxon>
        <taxon>Fusobacteriota</taxon>
        <taxon>Fusobacteriia</taxon>
        <taxon>Fusobacteriales</taxon>
        <taxon>Leptotrichiaceae</taxon>
        <taxon>Pseudoleptotrichia</taxon>
    </lineage>
</organism>
<dbReference type="InterPro" id="IPR016152">
    <property type="entry name" value="PTrfase/Anion_transptr"/>
</dbReference>
<dbReference type="CDD" id="cd00211">
    <property type="entry name" value="PTS_IIA_fru"/>
    <property type="match status" value="1"/>
</dbReference>
<comment type="caution">
    <text evidence="2">The sequence shown here is derived from an EMBL/GenBank/DDBJ whole genome shotgun (WGS) entry which is preliminary data.</text>
</comment>
<dbReference type="SUPFAM" id="SSF55804">
    <property type="entry name" value="Phoshotransferase/anion transport protein"/>
    <property type="match status" value="1"/>
</dbReference>
<dbReference type="EMBL" id="ADAD01000195">
    <property type="protein sequence ID" value="EEY33956.1"/>
    <property type="molecule type" value="Genomic_DNA"/>
</dbReference>
<keyword evidence="2" id="KW-0670">Pyruvate</keyword>
<protein>
    <submittedName>
        <fullName evidence="2">Phosphoenolpyruvate-dependent sugar phosphotransferase system, EIIA 2</fullName>
    </submittedName>
</protein>
<dbReference type="Gene3D" id="3.40.930.10">
    <property type="entry name" value="Mannitol-specific EII, Chain A"/>
    <property type="match status" value="1"/>
</dbReference>
<accession>D0GPK5</accession>
<keyword evidence="3" id="KW-1185">Reference proteome</keyword>
<dbReference type="eggNOG" id="COG1762">
    <property type="taxonomic scope" value="Bacteria"/>
</dbReference>
<evidence type="ECO:0000313" key="3">
    <source>
        <dbReference type="Proteomes" id="UP000004226"/>
    </source>
</evidence>
<dbReference type="PANTHER" id="PTHR47738">
    <property type="entry name" value="PTS SYSTEM FRUCTOSE-LIKE EIIA COMPONENT-RELATED"/>
    <property type="match status" value="1"/>
</dbReference>
<evidence type="ECO:0000313" key="2">
    <source>
        <dbReference type="EMBL" id="EEY33956.1"/>
    </source>
</evidence>
<reference evidence="2 3" key="1">
    <citation type="submission" date="2009-10" db="EMBL/GenBank/DDBJ databases">
        <authorList>
            <person name="Harkins D.M."/>
            <person name="Madupu R."/>
            <person name="Durkin A.S."/>
            <person name="Torralba M."/>
            <person name="Methe B."/>
            <person name="Sutton G.G."/>
            <person name="Strausberg R.L."/>
            <person name="Nelson K.E."/>
        </authorList>
    </citation>
    <scope>NUCLEOTIDE SEQUENCE [LARGE SCALE GENOMIC DNA]</scope>
    <source>
        <strain evidence="2 3">F0264</strain>
    </source>
</reference>
<keyword evidence="2" id="KW-0808">Transferase</keyword>